<dbReference type="CDD" id="cd15798">
    <property type="entry name" value="PMEI-like_3"/>
    <property type="match status" value="1"/>
</dbReference>
<dbReference type="Gene3D" id="1.20.140.40">
    <property type="entry name" value="Invertase/pectin methylesterase inhibitor family protein"/>
    <property type="match status" value="2"/>
</dbReference>
<feature type="domain" description="Pectinesterase inhibitor" evidence="3">
    <location>
        <begin position="139"/>
        <end position="302"/>
    </location>
</feature>
<protein>
    <recommendedName>
        <fullName evidence="3">Pectinesterase inhibitor domain-containing protein</fullName>
    </recommendedName>
</protein>
<sequence length="312" mass="33375">MDWMKSSIDQVNELYPPGDPSEFRFNISNIQTWLSTAETDQSTCTDGFDEIVNALKTTTTKNAVAILVLSSAVKACVTPVADVTDLTLALVNSIPCRQLGQFVSNRLTRGERGKTCGITIPFTPLIIIIFLISSAASSDDIGFIDKTCKDLLHRSVDFTSCKKWLLPLAGGLVPKNNRELFKAALQLTISKTTSTATNIAQYISATNAPAGGALRDCMDNLKDAKAEMARSAEEMKRLPGGGQSALGIISDIQTWLSSAVTDEATCLDGLKEAGKKVDAAVNATVQAMVAPAVEVTHITLALFNQFANITNP</sequence>
<dbReference type="AlphaFoldDB" id="A0A484KMV3"/>
<dbReference type="NCBIfam" id="TIGR01614">
    <property type="entry name" value="PME_inhib"/>
    <property type="match status" value="1"/>
</dbReference>
<dbReference type="EMBL" id="OOIL02000559">
    <property type="protein sequence ID" value="VFQ66660.1"/>
    <property type="molecule type" value="Genomic_DNA"/>
</dbReference>
<gene>
    <name evidence="4" type="ORF">CCAM_LOCUS8436</name>
</gene>
<dbReference type="SUPFAM" id="SSF101148">
    <property type="entry name" value="Plant invertase/pectin methylesterase inhibitor"/>
    <property type="match status" value="2"/>
</dbReference>
<dbReference type="InterPro" id="IPR035513">
    <property type="entry name" value="Invertase/methylesterase_inhib"/>
</dbReference>
<dbReference type="InterPro" id="IPR051955">
    <property type="entry name" value="PME_Inhibitor"/>
</dbReference>
<keyword evidence="2" id="KW-1133">Transmembrane helix</keyword>
<keyword evidence="2" id="KW-0812">Transmembrane</keyword>
<dbReference type="OrthoDB" id="1430376at2759"/>
<feature type="transmembrane region" description="Helical" evidence="2">
    <location>
        <begin position="116"/>
        <end position="136"/>
    </location>
</feature>
<evidence type="ECO:0000313" key="4">
    <source>
        <dbReference type="EMBL" id="VFQ66660.1"/>
    </source>
</evidence>
<evidence type="ECO:0000256" key="2">
    <source>
        <dbReference type="SAM" id="Phobius"/>
    </source>
</evidence>
<reference evidence="4 5" key="1">
    <citation type="submission" date="2018-04" db="EMBL/GenBank/DDBJ databases">
        <authorList>
            <person name="Vogel A."/>
        </authorList>
    </citation>
    <scope>NUCLEOTIDE SEQUENCE [LARGE SCALE GENOMIC DNA]</scope>
</reference>
<dbReference type="Proteomes" id="UP000595140">
    <property type="component" value="Unassembled WGS sequence"/>
</dbReference>
<dbReference type="GO" id="GO:0004857">
    <property type="term" value="F:enzyme inhibitor activity"/>
    <property type="evidence" value="ECO:0007669"/>
    <property type="project" value="InterPro"/>
</dbReference>
<dbReference type="InterPro" id="IPR006501">
    <property type="entry name" value="Pectinesterase_inhib_dom"/>
</dbReference>
<organism evidence="4 5">
    <name type="scientific">Cuscuta campestris</name>
    <dbReference type="NCBI Taxonomy" id="132261"/>
    <lineage>
        <taxon>Eukaryota</taxon>
        <taxon>Viridiplantae</taxon>
        <taxon>Streptophyta</taxon>
        <taxon>Embryophyta</taxon>
        <taxon>Tracheophyta</taxon>
        <taxon>Spermatophyta</taxon>
        <taxon>Magnoliopsida</taxon>
        <taxon>eudicotyledons</taxon>
        <taxon>Gunneridae</taxon>
        <taxon>Pentapetalae</taxon>
        <taxon>asterids</taxon>
        <taxon>lamiids</taxon>
        <taxon>Solanales</taxon>
        <taxon>Convolvulaceae</taxon>
        <taxon>Cuscuteae</taxon>
        <taxon>Cuscuta</taxon>
        <taxon>Cuscuta subgen. Grammica</taxon>
        <taxon>Cuscuta sect. Cleistogrammica</taxon>
    </lineage>
</organism>
<keyword evidence="2" id="KW-0472">Membrane</keyword>
<evidence type="ECO:0000259" key="3">
    <source>
        <dbReference type="SMART" id="SM00856"/>
    </source>
</evidence>
<dbReference type="SMART" id="SM00856">
    <property type="entry name" value="PMEI"/>
    <property type="match status" value="1"/>
</dbReference>
<evidence type="ECO:0000313" key="5">
    <source>
        <dbReference type="Proteomes" id="UP000595140"/>
    </source>
</evidence>
<keyword evidence="1" id="KW-0732">Signal</keyword>
<proteinExistence type="predicted"/>
<evidence type="ECO:0000256" key="1">
    <source>
        <dbReference type="ARBA" id="ARBA00022729"/>
    </source>
</evidence>
<dbReference type="PANTHER" id="PTHR31080:SF296">
    <property type="entry name" value="OS05G0360900 PROTEIN"/>
    <property type="match status" value="1"/>
</dbReference>
<name>A0A484KMV3_9ASTE</name>
<dbReference type="PANTHER" id="PTHR31080">
    <property type="entry name" value="PECTINESTERASE INHIBITOR-LIKE"/>
    <property type="match status" value="1"/>
</dbReference>
<accession>A0A484KMV3</accession>
<keyword evidence="5" id="KW-1185">Reference proteome</keyword>
<dbReference type="Pfam" id="PF04043">
    <property type="entry name" value="PMEI"/>
    <property type="match status" value="2"/>
</dbReference>